<protein>
    <submittedName>
        <fullName evidence="1">Uncharacterized protein</fullName>
    </submittedName>
</protein>
<accession>A0A8S9FIQ7</accession>
<proteinExistence type="predicted"/>
<dbReference type="AlphaFoldDB" id="A0A8S9FIQ7"/>
<evidence type="ECO:0000313" key="1">
    <source>
        <dbReference type="EMBL" id="KAF2533813.1"/>
    </source>
</evidence>
<name>A0A8S9FIQ7_BRACR</name>
<dbReference type="EMBL" id="QGKY02002305">
    <property type="protein sequence ID" value="KAF2533813.1"/>
    <property type="molecule type" value="Genomic_DNA"/>
</dbReference>
<sequence>MSRKTSSITEEAFEWADELVFFEASSPSLMSTTESESLTVYPLRRRGSFSELSWRDYRRGGLRKTMRRLFSCFSICVTLKSRDCDEFYHNDDTWRDLELNLY</sequence>
<organism evidence="1">
    <name type="scientific">Brassica cretica</name>
    <name type="common">Mustard</name>
    <dbReference type="NCBI Taxonomy" id="69181"/>
    <lineage>
        <taxon>Eukaryota</taxon>
        <taxon>Viridiplantae</taxon>
        <taxon>Streptophyta</taxon>
        <taxon>Embryophyta</taxon>
        <taxon>Tracheophyta</taxon>
        <taxon>Spermatophyta</taxon>
        <taxon>Magnoliopsida</taxon>
        <taxon>eudicotyledons</taxon>
        <taxon>Gunneridae</taxon>
        <taxon>Pentapetalae</taxon>
        <taxon>rosids</taxon>
        <taxon>malvids</taxon>
        <taxon>Brassicales</taxon>
        <taxon>Brassicaceae</taxon>
        <taxon>Brassiceae</taxon>
        <taxon>Brassica</taxon>
    </lineage>
</organism>
<reference evidence="1" key="1">
    <citation type="submission" date="2019-12" db="EMBL/GenBank/DDBJ databases">
        <title>Genome sequencing and annotation of Brassica cretica.</title>
        <authorList>
            <person name="Studholme D.J."/>
            <person name="Sarris P.F."/>
        </authorList>
    </citation>
    <scope>NUCLEOTIDE SEQUENCE</scope>
    <source>
        <strain evidence="1">PFS-102/07</strain>
        <tissue evidence="1">Leaf</tissue>
    </source>
</reference>
<gene>
    <name evidence="1" type="ORF">F2Q70_00032666</name>
</gene>
<comment type="caution">
    <text evidence="1">The sequence shown here is derived from an EMBL/GenBank/DDBJ whole genome shotgun (WGS) entry which is preliminary data.</text>
</comment>